<keyword evidence="2" id="KW-0269">Exonuclease</keyword>
<organism evidence="2 3">
    <name type="scientific">Dysgonomonas hofstadii</name>
    <dbReference type="NCBI Taxonomy" id="637886"/>
    <lineage>
        <taxon>Bacteria</taxon>
        <taxon>Pseudomonadati</taxon>
        <taxon>Bacteroidota</taxon>
        <taxon>Bacteroidia</taxon>
        <taxon>Bacteroidales</taxon>
        <taxon>Dysgonomonadaceae</taxon>
        <taxon>Dysgonomonas</taxon>
    </lineage>
</organism>
<keyword evidence="2" id="KW-0540">Nuclease</keyword>
<protein>
    <submittedName>
        <fullName evidence="2">Endonuclease/exonuclease/phosphatase family metal-dependent hydrolase</fullName>
    </submittedName>
</protein>
<dbReference type="Gene3D" id="3.60.10.10">
    <property type="entry name" value="Endonuclease/exonuclease/phosphatase"/>
    <property type="match status" value="1"/>
</dbReference>
<evidence type="ECO:0000313" key="2">
    <source>
        <dbReference type="EMBL" id="MBB4036795.1"/>
    </source>
</evidence>
<dbReference type="EMBL" id="JACIEP010000009">
    <property type="protein sequence ID" value="MBB4036795.1"/>
    <property type="molecule type" value="Genomic_DNA"/>
</dbReference>
<evidence type="ECO:0000313" key="3">
    <source>
        <dbReference type="Proteomes" id="UP000555103"/>
    </source>
</evidence>
<reference evidence="2 3" key="1">
    <citation type="submission" date="2020-08" db="EMBL/GenBank/DDBJ databases">
        <title>Genomic Encyclopedia of Type Strains, Phase IV (KMG-IV): sequencing the most valuable type-strain genomes for metagenomic binning, comparative biology and taxonomic classification.</title>
        <authorList>
            <person name="Goeker M."/>
        </authorList>
    </citation>
    <scope>NUCLEOTIDE SEQUENCE [LARGE SCALE GENOMIC DNA]</scope>
    <source>
        <strain evidence="2 3">DSM 104969</strain>
    </source>
</reference>
<evidence type="ECO:0000259" key="1">
    <source>
        <dbReference type="Pfam" id="PF03372"/>
    </source>
</evidence>
<dbReference type="GO" id="GO:0004519">
    <property type="term" value="F:endonuclease activity"/>
    <property type="evidence" value="ECO:0007669"/>
    <property type="project" value="UniProtKB-KW"/>
</dbReference>
<comment type="caution">
    <text evidence="2">The sequence shown here is derived from an EMBL/GenBank/DDBJ whole genome shotgun (WGS) entry which is preliminary data.</text>
</comment>
<keyword evidence="3" id="KW-1185">Reference proteome</keyword>
<keyword evidence="2" id="KW-0378">Hydrolase</keyword>
<dbReference type="InterPro" id="IPR036691">
    <property type="entry name" value="Endo/exonu/phosph_ase_sf"/>
</dbReference>
<dbReference type="PANTHER" id="PTHR14859:SF15">
    <property type="entry name" value="ENDONUCLEASE_EXONUCLEASE_PHOSPHATASE DOMAIN-CONTAINING PROTEIN"/>
    <property type="match status" value="1"/>
</dbReference>
<dbReference type="InterPro" id="IPR005135">
    <property type="entry name" value="Endo/exonuclease/phosphatase"/>
</dbReference>
<dbReference type="GO" id="GO:0004527">
    <property type="term" value="F:exonuclease activity"/>
    <property type="evidence" value="ECO:0007669"/>
    <property type="project" value="UniProtKB-KW"/>
</dbReference>
<dbReference type="Pfam" id="PF03372">
    <property type="entry name" value="Exo_endo_phos"/>
    <property type="match status" value="1"/>
</dbReference>
<accession>A0A840CVE7</accession>
<dbReference type="AlphaFoldDB" id="A0A840CVE7"/>
<proteinExistence type="predicted"/>
<dbReference type="GO" id="GO:0016020">
    <property type="term" value="C:membrane"/>
    <property type="evidence" value="ECO:0007669"/>
    <property type="project" value="GOC"/>
</dbReference>
<dbReference type="Proteomes" id="UP000555103">
    <property type="component" value="Unassembled WGS sequence"/>
</dbReference>
<gene>
    <name evidence="2" type="ORF">GGR21_002708</name>
</gene>
<dbReference type="PANTHER" id="PTHR14859">
    <property type="entry name" value="CALCOFLUOR WHITE HYPERSENSITIVE PROTEIN PRECURSOR"/>
    <property type="match status" value="1"/>
</dbReference>
<name>A0A840CVE7_9BACT</name>
<sequence length="261" mass="29580">MMYKKYNLWIGFLILFFISTGYATAQEKTTLKIMCYNLRFGELASLEELAEFIKKENPDIVALQEVDVNTMRTRAPHQNGKNFISELAFRTGMLSLYGKTIPYAGGYYGIGILSKYPFASSKRILLPMPEGAKEQRAVLISEVELPEKQTITFACTHLDYTTSEVRQAQVKFINNILLQSESPAILCGDFNAKPDSKEINIDMNDWLQAASSDYTIPAKAPKSKIDYIFCYPKNIWTIEDAYTPKVQLSDHLPVISILTLN</sequence>
<dbReference type="InterPro" id="IPR051916">
    <property type="entry name" value="GPI-anchor_lipid_remodeler"/>
</dbReference>
<keyword evidence="2" id="KW-0255">Endonuclease</keyword>
<dbReference type="SUPFAM" id="SSF56219">
    <property type="entry name" value="DNase I-like"/>
    <property type="match status" value="1"/>
</dbReference>
<feature type="domain" description="Endonuclease/exonuclease/phosphatase" evidence="1">
    <location>
        <begin position="35"/>
        <end position="251"/>
    </location>
</feature>
<dbReference type="GO" id="GO:0006506">
    <property type="term" value="P:GPI anchor biosynthetic process"/>
    <property type="evidence" value="ECO:0007669"/>
    <property type="project" value="TreeGrafter"/>
</dbReference>